<evidence type="ECO:0000259" key="2">
    <source>
        <dbReference type="Pfam" id="PF01321"/>
    </source>
</evidence>
<dbReference type="InterPro" id="IPR029149">
    <property type="entry name" value="Creatin/AminoP/Spt16_N"/>
</dbReference>
<dbReference type="SUPFAM" id="SSF53092">
    <property type="entry name" value="Creatinase/prolidase N-terminal domain"/>
    <property type="match status" value="1"/>
</dbReference>
<keyword evidence="4" id="KW-1185">Reference proteome</keyword>
<dbReference type="Pfam" id="PF00557">
    <property type="entry name" value="Peptidase_M24"/>
    <property type="match status" value="1"/>
</dbReference>
<dbReference type="Gene3D" id="3.40.350.10">
    <property type="entry name" value="Creatinase/prolidase N-terminal domain"/>
    <property type="match status" value="1"/>
</dbReference>
<dbReference type="Pfam" id="PF01321">
    <property type="entry name" value="Creatinase_N"/>
    <property type="match status" value="1"/>
</dbReference>
<dbReference type="EMBL" id="JBHRRZ010000036">
    <property type="protein sequence ID" value="MFC2949411.1"/>
    <property type="molecule type" value="Genomic_DNA"/>
</dbReference>
<evidence type="ECO:0000313" key="3">
    <source>
        <dbReference type="EMBL" id="MFC2949411.1"/>
    </source>
</evidence>
<dbReference type="RefSeq" id="WP_390307382.1">
    <property type="nucleotide sequence ID" value="NZ_JBHRRZ010000036.1"/>
</dbReference>
<dbReference type="InterPro" id="IPR000994">
    <property type="entry name" value="Pept_M24"/>
</dbReference>
<dbReference type="SUPFAM" id="SSF55920">
    <property type="entry name" value="Creatinase/aminopeptidase"/>
    <property type="match status" value="1"/>
</dbReference>
<organism evidence="3 4">
    <name type="scientific">Virgibacillus sediminis</name>
    <dbReference type="NCBI Taxonomy" id="202260"/>
    <lineage>
        <taxon>Bacteria</taxon>
        <taxon>Bacillati</taxon>
        <taxon>Bacillota</taxon>
        <taxon>Bacilli</taxon>
        <taxon>Bacillales</taxon>
        <taxon>Bacillaceae</taxon>
        <taxon>Virgibacillus</taxon>
    </lineage>
</organism>
<sequence length="413" mass="46604">MTFGTAEYKERIRKTKERMAIKGIDVLLITDPANMNYLSGYDGWSFYVHQMLVIIIDEDQPIWIGRLMDANGVKATSWLYHENIIPYPEDYIHSDTKHPMDFVADILKQIGQDKRSIGVEMENYYFTAKCYQQLEKGLPNAKFQDATLLVNWVRLIKSNMEIEYMKHAALFVEKAMMSGIELIDAGVRECDAAAKILHTQVAGTAEYGGDYPAIMPLLPSGEKTSTPHLTWTDGRYKNGDTVILELAGCYKRYHSPLARTLNIGKPSDKIKALSNIVVEGLNACLEMIRPGIACEEIEETWRKTISKSGIVKESRIGYAMGLNYPPDWGEHTVSIRKGEKTILQPNMTFHLIPGIWLDNYGFEASESLRVTETGCETFAKLPRELFIKDTVPTTNLLINTIKGGEEDCLSLPS</sequence>
<dbReference type="PANTHER" id="PTHR46112:SF2">
    <property type="entry name" value="XAA-PRO AMINOPEPTIDASE P-RELATED"/>
    <property type="match status" value="1"/>
</dbReference>
<dbReference type="InterPro" id="IPR036005">
    <property type="entry name" value="Creatinase/aminopeptidase-like"/>
</dbReference>
<protein>
    <submittedName>
        <fullName evidence="3">M24 family metallopeptidase</fullName>
    </submittedName>
</protein>
<dbReference type="PANTHER" id="PTHR46112">
    <property type="entry name" value="AMINOPEPTIDASE"/>
    <property type="match status" value="1"/>
</dbReference>
<feature type="domain" description="Creatinase N-terminal" evidence="2">
    <location>
        <begin position="11"/>
        <end position="156"/>
    </location>
</feature>
<gene>
    <name evidence="3" type="ORF">ACFODW_13905</name>
</gene>
<dbReference type="CDD" id="cd01066">
    <property type="entry name" value="APP_MetAP"/>
    <property type="match status" value="1"/>
</dbReference>
<evidence type="ECO:0000313" key="4">
    <source>
        <dbReference type="Proteomes" id="UP001595387"/>
    </source>
</evidence>
<evidence type="ECO:0000259" key="1">
    <source>
        <dbReference type="Pfam" id="PF00557"/>
    </source>
</evidence>
<name>A0ABV7A8K2_9BACI</name>
<comment type="caution">
    <text evidence="3">The sequence shown here is derived from an EMBL/GenBank/DDBJ whole genome shotgun (WGS) entry which is preliminary data.</text>
</comment>
<dbReference type="InterPro" id="IPR000587">
    <property type="entry name" value="Creatinase_N"/>
</dbReference>
<dbReference type="Proteomes" id="UP001595387">
    <property type="component" value="Unassembled WGS sequence"/>
</dbReference>
<accession>A0ABV7A8K2</accession>
<proteinExistence type="predicted"/>
<reference evidence="4" key="1">
    <citation type="journal article" date="2019" name="Int. J. Syst. Evol. Microbiol.">
        <title>The Global Catalogue of Microorganisms (GCM) 10K type strain sequencing project: providing services to taxonomists for standard genome sequencing and annotation.</title>
        <authorList>
            <consortium name="The Broad Institute Genomics Platform"/>
            <consortium name="The Broad Institute Genome Sequencing Center for Infectious Disease"/>
            <person name="Wu L."/>
            <person name="Ma J."/>
        </authorList>
    </citation>
    <scope>NUCLEOTIDE SEQUENCE [LARGE SCALE GENOMIC DNA]</scope>
    <source>
        <strain evidence="4">KCTC 13193</strain>
    </source>
</reference>
<dbReference type="InterPro" id="IPR050659">
    <property type="entry name" value="Peptidase_M24B"/>
</dbReference>
<feature type="domain" description="Peptidase M24" evidence="1">
    <location>
        <begin position="163"/>
        <end position="371"/>
    </location>
</feature>
<dbReference type="Gene3D" id="3.90.230.10">
    <property type="entry name" value="Creatinase/methionine aminopeptidase superfamily"/>
    <property type="match status" value="1"/>
</dbReference>